<dbReference type="InterPro" id="IPR026939">
    <property type="entry name" value="ZNF706/At2g23090_sf"/>
</dbReference>
<evidence type="ECO:0000256" key="1">
    <source>
        <dbReference type="ARBA" id="ARBA00022723"/>
    </source>
</evidence>
<dbReference type="InterPro" id="IPR036236">
    <property type="entry name" value="Znf_C2H2_sf"/>
</dbReference>
<keyword evidence="2 4" id="KW-0863">Zinc-finger</keyword>
<organism evidence="6">
    <name type="scientific">Clastoptera arizonana</name>
    <name type="common">Arizona spittle bug</name>
    <dbReference type="NCBI Taxonomy" id="38151"/>
    <lineage>
        <taxon>Eukaryota</taxon>
        <taxon>Metazoa</taxon>
        <taxon>Ecdysozoa</taxon>
        <taxon>Arthropoda</taxon>
        <taxon>Hexapoda</taxon>
        <taxon>Insecta</taxon>
        <taxon>Pterygota</taxon>
        <taxon>Neoptera</taxon>
        <taxon>Paraneoptera</taxon>
        <taxon>Hemiptera</taxon>
        <taxon>Auchenorrhyncha</taxon>
        <taxon>Cercopoidea</taxon>
        <taxon>Clastopteridae</taxon>
        <taxon>Clastoptera</taxon>
    </lineage>
</organism>
<keyword evidence="1" id="KW-0479">Metal-binding</keyword>
<evidence type="ECO:0000256" key="4">
    <source>
        <dbReference type="PROSITE-ProRule" id="PRU00027"/>
    </source>
</evidence>
<gene>
    <name evidence="6" type="ORF">g.8855</name>
</gene>
<keyword evidence="3" id="KW-0862">Zinc</keyword>
<dbReference type="PROSITE" id="PS50808">
    <property type="entry name" value="ZF_BED"/>
    <property type="match status" value="1"/>
</dbReference>
<evidence type="ECO:0000313" key="6">
    <source>
        <dbReference type="EMBL" id="JAS36846.1"/>
    </source>
</evidence>
<reference evidence="6" key="1">
    <citation type="submission" date="2015-12" db="EMBL/GenBank/DDBJ databases">
        <title>De novo transcriptome assembly of four potential Pierce s Disease insect vectors from Arizona vineyards.</title>
        <authorList>
            <person name="Tassone E.E."/>
        </authorList>
    </citation>
    <scope>NUCLEOTIDE SEQUENCE</scope>
</reference>
<dbReference type="InterPro" id="IPR003656">
    <property type="entry name" value="Znf_BED"/>
</dbReference>
<accession>A0A1B6EFX7</accession>
<dbReference type="Gene3D" id="4.10.1050.10">
    <property type="entry name" value="At2g23090-like"/>
    <property type="match status" value="1"/>
</dbReference>
<dbReference type="EMBL" id="GEDC01000452">
    <property type="protein sequence ID" value="JAS36846.1"/>
    <property type="molecule type" value="Transcribed_RNA"/>
</dbReference>
<dbReference type="AlphaFoldDB" id="A0A1B6EFX7"/>
<proteinExistence type="predicted"/>
<dbReference type="GO" id="GO:0003677">
    <property type="term" value="F:DNA binding"/>
    <property type="evidence" value="ECO:0007669"/>
    <property type="project" value="InterPro"/>
</dbReference>
<dbReference type="Pfam" id="PF02892">
    <property type="entry name" value="zf-BED"/>
    <property type="match status" value="1"/>
</dbReference>
<sequence>MSDVELKPTKKRHTSQVWNYFTREGKNDYATCNICKKSFHYRSSTSNLKRHFEVKHRKHEESDSLLNNTSGLAEEYESIGVHYEVDGNEESVPMLIKKAPIKYTSNNHSHVMRKKLNTSISGNNKDAMMINDAINILHSLKNREPDPDDNDEFAFFGKFVTDRLKQLPILNALHMQEKIYCLLNRERISVMRNITDVHSYGMKSFSESESQELKDNSMVANEWLEKQNETEEEPIQIEIQSYSNIDQSEIMKDD</sequence>
<dbReference type="SUPFAM" id="SSF57667">
    <property type="entry name" value="beta-beta-alpha zinc fingers"/>
    <property type="match status" value="1"/>
</dbReference>
<evidence type="ECO:0000256" key="2">
    <source>
        <dbReference type="ARBA" id="ARBA00022771"/>
    </source>
</evidence>
<evidence type="ECO:0000259" key="5">
    <source>
        <dbReference type="PROSITE" id="PS50808"/>
    </source>
</evidence>
<dbReference type="GO" id="GO:0008270">
    <property type="term" value="F:zinc ion binding"/>
    <property type="evidence" value="ECO:0007669"/>
    <property type="project" value="UniProtKB-KW"/>
</dbReference>
<dbReference type="SMART" id="SM00614">
    <property type="entry name" value="ZnF_BED"/>
    <property type="match status" value="1"/>
</dbReference>
<name>A0A1B6EFX7_9HEMI</name>
<evidence type="ECO:0000256" key="3">
    <source>
        <dbReference type="ARBA" id="ARBA00022833"/>
    </source>
</evidence>
<feature type="domain" description="BED-type" evidence="5">
    <location>
        <begin position="12"/>
        <end position="63"/>
    </location>
</feature>
<protein>
    <recommendedName>
        <fullName evidence="5">BED-type domain-containing protein</fullName>
    </recommendedName>
</protein>